<evidence type="ECO:0000313" key="10">
    <source>
        <dbReference type="Proteomes" id="UP000524462"/>
    </source>
</evidence>
<dbReference type="Gene3D" id="1.10.3720.10">
    <property type="entry name" value="MetI-like"/>
    <property type="match status" value="1"/>
</dbReference>
<dbReference type="GO" id="GO:0005886">
    <property type="term" value="C:plasma membrane"/>
    <property type="evidence" value="ECO:0007669"/>
    <property type="project" value="UniProtKB-SubCell"/>
</dbReference>
<keyword evidence="2 7" id="KW-0813">Transport</keyword>
<dbReference type="InterPro" id="IPR035906">
    <property type="entry name" value="MetI-like_sf"/>
</dbReference>
<feature type="transmembrane region" description="Helical" evidence="7">
    <location>
        <begin position="149"/>
        <end position="171"/>
    </location>
</feature>
<dbReference type="Proteomes" id="UP000524462">
    <property type="component" value="Unassembled WGS sequence"/>
</dbReference>
<feature type="transmembrane region" description="Helical" evidence="7">
    <location>
        <begin position="291"/>
        <end position="314"/>
    </location>
</feature>
<evidence type="ECO:0000256" key="1">
    <source>
        <dbReference type="ARBA" id="ARBA00004651"/>
    </source>
</evidence>
<proteinExistence type="inferred from homology"/>
<dbReference type="PROSITE" id="PS50928">
    <property type="entry name" value="ABC_TM1"/>
    <property type="match status" value="1"/>
</dbReference>
<keyword evidence="5 7" id="KW-1133">Transmembrane helix</keyword>
<evidence type="ECO:0000259" key="8">
    <source>
        <dbReference type="PROSITE" id="PS50928"/>
    </source>
</evidence>
<dbReference type="GO" id="GO:0055085">
    <property type="term" value="P:transmembrane transport"/>
    <property type="evidence" value="ECO:0007669"/>
    <property type="project" value="InterPro"/>
</dbReference>
<comment type="subcellular location">
    <subcellularLocation>
        <location evidence="1 7">Cell membrane</location>
        <topology evidence="1 7">Multi-pass membrane protein</topology>
    </subcellularLocation>
</comment>
<gene>
    <name evidence="9" type="ORF">H1B29_06930</name>
</gene>
<evidence type="ECO:0000256" key="3">
    <source>
        <dbReference type="ARBA" id="ARBA00022475"/>
    </source>
</evidence>
<name>A0A7V9WSG5_STRPO</name>
<evidence type="ECO:0000256" key="7">
    <source>
        <dbReference type="RuleBase" id="RU363032"/>
    </source>
</evidence>
<dbReference type="Pfam" id="PF00528">
    <property type="entry name" value="BPD_transp_1"/>
    <property type="match status" value="1"/>
</dbReference>
<dbReference type="AlphaFoldDB" id="A0A7V9WSG5"/>
<dbReference type="SUPFAM" id="SSF161098">
    <property type="entry name" value="MetI-like"/>
    <property type="match status" value="1"/>
</dbReference>
<dbReference type="InterPro" id="IPR045621">
    <property type="entry name" value="BPD_transp_1_N"/>
</dbReference>
<evidence type="ECO:0000256" key="6">
    <source>
        <dbReference type="ARBA" id="ARBA00023136"/>
    </source>
</evidence>
<sequence length="327" mass="36420">MKHITTVVIWKIIRCFTLILGVSVFTFILLKQSPVDPVMASVNYDTSLTPLQYKAIAHHYGLDKPAPVQYLIWLKNFLQGHLGHSLVYRQPVIDIIKSRVGASFVLMGLSWLLSGLIGFTLGALSAFCHGRLLDRIIRWFSYLQISVPTFWIGLLFLLVFSVQLGWFPIGISSPIGTLSQDITVIDRIRHLILPVFTLSILGIANVTLHTRGKMLAVLSSEYVLFAKARGETDWQIFKYHCLRNAIVPAITLHFSYFGELFGGSVLAEQVFSYPGLGSTLTEAGLKSDTPLLLAIVMIGTIFVFTGNLIADILTSLINPQLRRKACQ</sequence>
<dbReference type="PANTHER" id="PTHR43163:SF6">
    <property type="entry name" value="DIPEPTIDE TRANSPORT SYSTEM PERMEASE PROTEIN DPPB-RELATED"/>
    <property type="match status" value="1"/>
</dbReference>
<organism evidence="9 10">
    <name type="scientific">Streptococcus porcinus</name>
    <dbReference type="NCBI Taxonomy" id="1340"/>
    <lineage>
        <taxon>Bacteria</taxon>
        <taxon>Bacillati</taxon>
        <taxon>Bacillota</taxon>
        <taxon>Bacilli</taxon>
        <taxon>Lactobacillales</taxon>
        <taxon>Streptococcaceae</taxon>
        <taxon>Streptococcus</taxon>
    </lineage>
</organism>
<dbReference type="CDD" id="cd06261">
    <property type="entry name" value="TM_PBP2"/>
    <property type="match status" value="1"/>
</dbReference>
<feature type="domain" description="ABC transmembrane type-1" evidence="8">
    <location>
        <begin position="100"/>
        <end position="310"/>
    </location>
</feature>
<dbReference type="EMBL" id="JACEGE010000020">
    <property type="protein sequence ID" value="MBA2796213.1"/>
    <property type="molecule type" value="Genomic_DNA"/>
</dbReference>
<dbReference type="PANTHER" id="PTHR43163">
    <property type="entry name" value="DIPEPTIDE TRANSPORT SYSTEM PERMEASE PROTEIN DPPB-RELATED"/>
    <property type="match status" value="1"/>
</dbReference>
<feature type="transmembrane region" description="Helical" evidence="7">
    <location>
        <begin position="191"/>
        <end position="208"/>
    </location>
</feature>
<keyword evidence="6 7" id="KW-0472">Membrane</keyword>
<accession>A0A7V9WSG5</accession>
<comment type="caution">
    <text evidence="9">The sequence shown here is derived from an EMBL/GenBank/DDBJ whole genome shotgun (WGS) entry which is preliminary data.</text>
</comment>
<evidence type="ECO:0000256" key="4">
    <source>
        <dbReference type="ARBA" id="ARBA00022692"/>
    </source>
</evidence>
<feature type="transmembrane region" description="Helical" evidence="7">
    <location>
        <begin position="245"/>
        <end position="271"/>
    </location>
</feature>
<comment type="similarity">
    <text evidence="7">Belongs to the binding-protein-dependent transport system permease family.</text>
</comment>
<feature type="transmembrane region" description="Helical" evidence="7">
    <location>
        <begin position="12"/>
        <end position="30"/>
    </location>
</feature>
<dbReference type="Pfam" id="PF19300">
    <property type="entry name" value="BPD_transp_1_N"/>
    <property type="match status" value="1"/>
</dbReference>
<evidence type="ECO:0000256" key="5">
    <source>
        <dbReference type="ARBA" id="ARBA00022989"/>
    </source>
</evidence>
<evidence type="ECO:0000256" key="2">
    <source>
        <dbReference type="ARBA" id="ARBA00022448"/>
    </source>
</evidence>
<reference evidence="9 10" key="1">
    <citation type="submission" date="2020-07" db="EMBL/GenBank/DDBJ databases">
        <title>Molecular and genomic characterization of Streptococcus porcinus isolated from diseased swine in Brazil.</title>
        <authorList>
            <person name="Moreno L.Z."/>
            <person name="Matajira C.E.C."/>
            <person name="Poor A.P."/>
            <person name="Dutra M.C."/>
            <person name="Moreno A.M."/>
        </authorList>
    </citation>
    <scope>NUCLEOTIDE SEQUENCE [LARGE SCALE GENOMIC DNA]</scope>
    <source>
        <strain evidence="9 10">SP0816-2</strain>
    </source>
</reference>
<keyword evidence="3" id="KW-1003">Cell membrane</keyword>
<keyword evidence="4 7" id="KW-0812">Transmembrane</keyword>
<dbReference type="InterPro" id="IPR000515">
    <property type="entry name" value="MetI-like"/>
</dbReference>
<dbReference type="RefSeq" id="WP_181460210.1">
    <property type="nucleotide sequence ID" value="NZ_JACEGE010000020.1"/>
</dbReference>
<feature type="transmembrane region" description="Helical" evidence="7">
    <location>
        <begin position="104"/>
        <end position="128"/>
    </location>
</feature>
<evidence type="ECO:0000313" key="9">
    <source>
        <dbReference type="EMBL" id="MBA2796213.1"/>
    </source>
</evidence>
<protein>
    <submittedName>
        <fullName evidence="9">ABC transporter permease</fullName>
    </submittedName>
</protein>